<organism evidence="6 7">
    <name type="scientific">Talaromyces stipitatus (strain ATCC 10500 / CBS 375.48 / QM 6759 / NRRL 1006)</name>
    <name type="common">Penicillium stipitatum</name>
    <dbReference type="NCBI Taxonomy" id="441959"/>
    <lineage>
        <taxon>Eukaryota</taxon>
        <taxon>Fungi</taxon>
        <taxon>Dikarya</taxon>
        <taxon>Ascomycota</taxon>
        <taxon>Pezizomycotina</taxon>
        <taxon>Eurotiomycetes</taxon>
        <taxon>Eurotiomycetidae</taxon>
        <taxon>Eurotiales</taxon>
        <taxon>Trichocomaceae</taxon>
        <taxon>Talaromyces</taxon>
        <taxon>Talaromyces sect. Talaromyces</taxon>
    </lineage>
</organism>
<dbReference type="VEuPathDB" id="FungiDB:TSTA_057060"/>
<keyword evidence="3" id="KW-0862">Zinc</keyword>
<keyword evidence="3" id="KW-0479">Metal-binding</keyword>
<dbReference type="EMBL" id="EQ962659">
    <property type="protein sequence ID" value="EED13210.1"/>
    <property type="molecule type" value="Genomic_DNA"/>
</dbReference>
<dbReference type="PANTHER" id="PTHR14398">
    <property type="entry name" value="RNA RECOGNITION RRM/RNP DOMAIN"/>
    <property type="match status" value="1"/>
</dbReference>
<feature type="compositionally biased region" description="Polar residues" evidence="4">
    <location>
        <begin position="486"/>
        <end position="495"/>
    </location>
</feature>
<feature type="region of interest" description="Disordered" evidence="4">
    <location>
        <begin position="426"/>
        <end position="445"/>
    </location>
</feature>
<keyword evidence="7" id="KW-1185">Reference proteome</keyword>
<dbReference type="Gene3D" id="1.20.1390.10">
    <property type="entry name" value="PWI domain"/>
    <property type="match status" value="1"/>
</dbReference>
<dbReference type="InterPro" id="IPR012677">
    <property type="entry name" value="Nucleotide-bd_a/b_plait_sf"/>
</dbReference>
<dbReference type="OrthoDB" id="443401at2759"/>
<dbReference type="InterPro" id="IPR045137">
    <property type="entry name" value="RBM26/27"/>
</dbReference>
<evidence type="ECO:0000313" key="7">
    <source>
        <dbReference type="Proteomes" id="UP000001745"/>
    </source>
</evidence>
<dbReference type="GO" id="GO:0008270">
    <property type="term" value="F:zinc ion binding"/>
    <property type="evidence" value="ECO:0007669"/>
    <property type="project" value="UniProtKB-KW"/>
</dbReference>
<evidence type="ECO:0000256" key="4">
    <source>
        <dbReference type="SAM" id="MobiDB-lite"/>
    </source>
</evidence>
<feature type="region of interest" description="Disordered" evidence="4">
    <location>
        <begin position="151"/>
        <end position="184"/>
    </location>
</feature>
<dbReference type="FunFam" id="1.20.1390.10:FF:000007">
    <property type="entry name" value="CCCH zinc finger and RRM domain protein"/>
    <property type="match status" value="1"/>
</dbReference>
<dbReference type="OMA" id="ITYDSHA"/>
<dbReference type="SUPFAM" id="SSF54928">
    <property type="entry name" value="RNA-binding domain, RBD"/>
    <property type="match status" value="1"/>
</dbReference>
<dbReference type="PANTHER" id="PTHR14398:SF0">
    <property type="entry name" value="ZINC FINGER PROTEIN SWM"/>
    <property type="match status" value="1"/>
</dbReference>
<dbReference type="InterPro" id="IPR035979">
    <property type="entry name" value="RBD_domain_sf"/>
</dbReference>
<dbReference type="Proteomes" id="UP000001745">
    <property type="component" value="Unassembled WGS sequence"/>
</dbReference>
<dbReference type="SMART" id="SM00356">
    <property type="entry name" value="ZnF_C3H1"/>
    <property type="match status" value="1"/>
</dbReference>
<feature type="region of interest" description="Disordered" evidence="4">
    <location>
        <begin position="528"/>
        <end position="579"/>
    </location>
</feature>
<dbReference type="GO" id="GO:0006397">
    <property type="term" value="P:mRNA processing"/>
    <property type="evidence" value="ECO:0007669"/>
    <property type="project" value="UniProtKB-KW"/>
</dbReference>
<feature type="compositionally biased region" description="Low complexity" evidence="4">
    <location>
        <begin position="556"/>
        <end position="567"/>
    </location>
</feature>
<dbReference type="PROSITE" id="PS50103">
    <property type="entry name" value="ZF_C3H1"/>
    <property type="match status" value="1"/>
</dbReference>
<keyword evidence="2" id="KW-0694">RNA-binding</keyword>
<feature type="domain" description="C3H1-type" evidence="5">
    <location>
        <begin position="245"/>
        <end position="273"/>
    </location>
</feature>
<protein>
    <submittedName>
        <fullName evidence="6">CCCH zinc finger and RRM domain protein</fullName>
    </submittedName>
</protein>
<name>B8MRQ3_TALSN</name>
<feature type="region of interest" description="Disordered" evidence="4">
    <location>
        <begin position="277"/>
        <end position="341"/>
    </location>
</feature>
<evidence type="ECO:0000256" key="3">
    <source>
        <dbReference type="PROSITE-ProRule" id="PRU00723"/>
    </source>
</evidence>
<feature type="region of interest" description="Disordered" evidence="4">
    <location>
        <begin position="657"/>
        <end position="712"/>
    </location>
</feature>
<reference evidence="7" key="1">
    <citation type="journal article" date="2015" name="Genome Announc.">
        <title>Genome sequence of the AIDS-associated pathogen Penicillium marneffei (ATCC18224) and its near taxonomic relative Talaromyces stipitatus (ATCC10500).</title>
        <authorList>
            <person name="Nierman W.C."/>
            <person name="Fedorova-Abrams N.D."/>
            <person name="Andrianopoulos A."/>
        </authorList>
    </citation>
    <scope>NUCLEOTIDE SEQUENCE [LARGE SCALE GENOMIC DNA]</scope>
    <source>
        <strain evidence="7">ATCC 10500 / CBS 375.48 / QM 6759 / NRRL 1006</strain>
    </source>
</reference>
<keyword evidence="1" id="KW-0507">mRNA processing</keyword>
<dbReference type="InterPro" id="IPR002483">
    <property type="entry name" value="PWI_dom"/>
</dbReference>
<dbReference type="Gene3D" id="3.30.70.330">
    <property type="match status" value="1"/>
</dbReference>
<evidence type="ECO:0000256" key="2">
    <source>
        <dbReference type="ARBA" id="ARBA00022884"/>
    </source>
</evidence>
<dbReference type="eggNOG" id="KOG2135">
    <property type="taxonomic scope" value="Eukaryota"/>
</dbReference>
<dbReference type="InterPro" id="IPR000571">
    <property type="entry name" value="Znf_CCCH"/>
</dbReference>
<dbReference type="InParanoid" id="B8MRQ3"/>
<evidence type="ECO:0000313" key="6">
    <source>
        <dbReference type="EMBL" id="EED13210.1"/>
    </source>
</evidence>
<dbReference type="InterPro" id="IPR036483">
    <property type="entry name" value="PWI_dom_sf"/>
</dbReference>
<dbReference type="GeneID" id="8109937"/>
<dbReference type="STRING" id="441959.B8MRQ3"/>
<evidence type="ECO:0000259" key="5">
    <source>
        <dbReference type="PROSITE" id="PS50103"/>
    </source>
</evidence>
<feature type="compositionally biased region" description="Acidic residues" evidence="4">
    <location>
        <begin position="695"/>
        <end position="712"/>
    </location>
</feature>
<keyword evidence="3" id="KW-0863">Zinc-finger</keyword>
<gene>
    <name evidence="6" type="ORF">TSTA_057060</name>
</gene>
<feature type="compositionally biased region" description="Basic and acidic residues" evidence="4">
    <location>
        <begin position="326"/>
        <end position="340"/>
    </location>
</feature>
<feature type="compositionally biased region" description="Basic and acidic residues" evidence="4">
    <location>
        <begin position="295"/>
        <end position="316"/>
    </location>
</feature>
<dbReference type="GO" id="GO:0005634">
    <property type="term" value="C:nucleus"/>
    <property type="evidence" value="ECO:0007669"/>
    <property type="project" value="TreeGrafter"/>
</dbReference>
<evidence type="ECO:0000256" key="1">
    <source>
        <dbReference type="ARBA" id="ARBA00022664"/>
    </source>
</evidence>
<feature type="zinc finger region" description="C3H1-type" evidence="3">
    <location>
        <begin position="245"/>
        <end position="273"/>
    </location>
</feature>
<dbReference type="GO" id="GO:0003723">
    <property type="term" value="F:RNA binding"/>
    <property type="evidence" value="ECO:0007669"/>
    <property type="project" value="UniProtKB-KW"/>
</dbReference>
<dbReference type="PhylomeDB" id="B8MRQ3"/>
<sequence length="712" mass="77820">MKFTEEEAANVKTWVVKRLEDISDADSDVLADYVLALIRSDAPDDEIRQASIENLEDFLKENTVQFVDEIFAKYGPKTQPPAPVPAPTPVATQQAQVQPAIPTAAPLQQPSGFNPAAQNFVPQTLSQDAWGNGQNSRKRTFHEGFQQDNQLADAQRGGRSFKTPRTRRGGMGRGDRMNGRGRGLGPLPDQFQAGMSGFPPMPPGFPGFDQNDPMAAMMALQSMGFPQMPGLPPMPVPGQQGGDQAKSSEPCPFYETNGICYMGAACPYKHGQGPVAIPPGSDEYDPTNATIFDVQGKDDARGSDRGRGRGRGRGDRGGFSSRGRGGRSEFSHVGPSDDKTNTTVVVENIPEDKYQEQVIRDYFSEFGNIAEINMQGFKKSLAIINPKAIFDNRFVKVYWHKSQNKPDANGQSAGADQDTPMFDREEFEKQQAEAQRLHEERMKRRKEAEEARLALEKQREELLKKQQEEKAKLLKRLGETAAATEDTGNTENGSETAGDENVSEQTKSLRAQLAALEAEAKSLGIDPESSAQSFRGRGRGLGGYRGRGRGLDPSFRGSYRGSYRGRGAPRGSGRGGVLRLDNRPKRVAISGVDFNSEKDEALRQHLIGIGEYESIEPSPDRPDTLVVTFKERYLAEKLMFGPSEIPSVGKVEKSWVPNPPISTSASTGAFSSANKQNEDSTMENAGGTNGHENMGEVDYDVADDEDSWGIGL</sequence>
<dbReference type="Pfam" id="PF01480">
    <property type="entry name" value="PWI"/>
    <property type="match status" value="1"/>
</dbReference>
<feature type="compositionally biased region" description="Low complexity" evidence="4">
    <location>
        <begin position="662"/>
        <end position="673"/>
    </location>
</feature>
<dbReference type="RefSeq" id="XP_002487321.1">
    <property type="nucleotide sequence ID" value="XM_002487276.1"/>
</dbReference>
<dbReference type="CDD" id="cd22249">
    <property type="entry name" value="UDM1_RNF168_RNF169-like"/>
    <property type="match status" value="1"/>
</dbReference>
<dbReference type="HOGENOM" id="CLU_017928_1_0_1"/>
<accession>B8MRQ3</accession>
<dbReference type="AlphaFoldDB" id="B8MRQ3"/>
<dbReference type="SUPFAM" id="SSF101233">
    <property type="entry name" value="PWI domain"/>
    <property type="match status" value="1"/>
</dbReference>
<proteinExistence type="predicted"/>
<feature type="region of interest" description="Disordered" evidence="4">
    <location>
        <begin position="475"/>
        <end position="508"/>
    </location>
</feature>